<feature type="signal peptide" evidence="2">
    <location>
        <begin position="1"/>
        <end position="21"/>
    </location>
</feature>
<dbReference type="Pfam" id="PF25183">
    <property type="entry name" value="OMP_b-brl_4"/>
    <property type="match status" value="1"/>
</dbReference>
<feature type="domain" description="TonB-dependent transporter Oar-like beta-barrel" evidence="3">
    <location>
        <begin position="240"/>
        <end position="896"/>
    </location>
</feature>
<proteinExistence type="predicted"/>
<organism evidence="4 5">
    <name type="scientific">Candidatus Geothrix skivensis</name>
    <dbReference type="NCBI Taxonomy" id="2954439"/>
    <lineage>
        <taxon>Bacteria</taxon>
        <taxon>Pseudomonadati</taxon>
        <taxon>Acidobacteriota</taxon>
        <taxon>Holophagae</taxon>
        <taxon>Holophagales</taxon>
        <taxon>Holophagaceae</taxon>
        <taxon>Geothrix</taxon>
    </lineage>
</organism>
<dbReference type="Proteomes" id="UP000886657">
    <property type="component" value="Unassembled WGS sequence"/>
</dbReference>
<dbReference type="AlphaFoldDB" id="A0A9D7SHK4"/>
<dbReference type="Pfam" id="PF13620">
    <property type="entry name" value="CarboxypepD_reg"/>
    <property type="match status" value="1"/>
</dbReference>
<keyword evidence="2" id="KW-0732">Signal</keyword>
<accession>A0A9D7SHK4</accession>
<comment type="caution">
    <text evidence="4">The sequence shown here is derived from an EMBL/GenBank/DDBJ whole genome shotgun (WGS) entry which is preliminary data.</text>
</comment>
<evidence type="ECO:0000256" key="2">
    <source>
        <dbReference type="SAM" id="SignalP"/>
    </source>
</evidence>
<feature type="compositionally biased region" description="Polar residues" evidence="1">
    <location>
        <begin position="850"/>
        <end position="873"/>
    </location>
</feature>
<dbReference type="EMBL" id="JADKIO010000006">
    <property type="protein sequence ID" value="MBK9796632.1"/>
    <property type="molecule type" value="Genomic_DNA"/>
</dbReference>
<evidence type="ECO:0000256" key="1">
    <source>
        <dbReference type="SAM" id="MobiDB-lite"/>
    </source>
</evidence>
<evidence type="ECO:0000313" key="4">
    <source>
        <dbReference type="EMBL" id="MBK9796632.1"/>
    </source>
</evidence>
<feature type="region of interest" description="Disordered" evidence="1">
    <location>
        <begin position="850"/>
        <end position="880"/>
    </location>
</feature>
<dbReference type="SUPFAM" id="SSF56935">
    <property type="entry name" value="Porins"/>
    <property type="match status" value="1"/>
</dbReference>
<dbReference type="InterPro" id="IPR057601">
    <property type="entry name" value="Oar-like_b-barrel"/>
</dbReference>
<dbReference type="InterPro" id="IPR008969">
    <property type="entry name" value="CarboxyPept-like_regulatory"/>
</dbReference>
<dbReference type="PROSITE" id="PS51257">
    <property type="entry name" value="PROKAR_LIPOPROTEIN"/>
    <property type="match status" value="1"/>
</dbReference>
<gene>
    <name evidence="4" type="ORF">IPP58_09045</name>
</gene>
<feature type="chain" id="PRO_5039237312" evidence="2">
    <location>
        <begin position="22"/>
        <end position="1015"/>
    </location>
</feature>
<evidence type="ECO:0000313" key="5">
    <source>
        <dbReference type="Proteomes" id="UP000886657"/>
    </source>
</evidence>
<dbReference type="Gene3D" id="2.60.40.1120">
    <property type="entry name" value="Carboxypeptidase-like, regulatory domain"/>
    <property type="match status" value="1"/>
</dbReference>
<keyword evidence="4" id="KW-0675">Receptor</keyword>
<sequence length="1015" mass="109811">MNRRFATLTLTALACATIASAQSSSTSGAVRGAIKDKSGRTLSSATLLLRNLSTGFTRTATSNAQGEYQIGLLPVGAYELTVSATGMRTLKDANIQVSLGQNTVANFSLDKAEASATVEIVASTTALDTTQVSSITAVDSKLVEAIPLGGGRDFTSLVNLSPGASYDADTNRVSVEGARGIQNNLTIDGASYQSNFFGEQRGSTRIPFAFGADTIKELQIITNAFDAQYGNAAGAVINAVSKTGTNEFSGSSLLQIRPKSLVARITPVPYDRAGTINTQQALTKNFNQTQFNLNVGGPIIKDKLHYFVGVETYKYKEDFTPSFAISSTGGNSDSPVPNFTNFLANFGRLIVGNDGRTLAQESGRNYTNDRTNTVYFGRLDWTINESHRATLRVNAQDWKAENGTTALTSSFAPTTGQTQQGLEKNSGMSWVLELNSVFGANLVNEARIQRAIERRPRFANSTASPEFQVNSGFTAGQNNFLPNGLDEYSWQIIDNLSFNKGDWSVKGGVDLQFFDFKNTFFRYQNGSIQFGNYAVANKWATGTVAAADSLTYVGAYSDFGGAIAYKSKLFAGYIQGQYSGLLERRLMLSLGLRATREDQPDNPRPNVQFAGLDQANDTTSYDPRFGFTYDLNGNGKSLIRGGYGWFSSSNPSLTVSNTMNSNGNTTSTYFINNAAATNALFNSGGLSYAQRVSAGGTVLTALPSNQLAALASASRTGQVWDPRNKMSVAKRMALGVEHSYDNGLTLGIQGVYAKFENLQYFININLTQTGAPAGSFYNDGYALPNVNAFSTATRPNQAIINGRLLNFTNFGNIFLSKNDGEGTYNAIILTASKRSEAGWGFTSNLTFSTARDNNSNERTTASSTADSNVNNPANPLGTKAYSDNDRRLRVVFAGYFPVIWGIQGAVNYSYTSGRPYSAIASADLNGDSGRNDYLAGTERNQFRQPHQKSLDLRLTRTTTIGRRFSVETFMDVFNLPNWAYQRTTITGGQPTSDFGFINLPDRNTRDVQLGVRAKF</sequence>
<protein>
    <submittedName>
        <fullName evidence="4">TonB-dependent receptor</fullName>
    </submittedName>
</protein>
<dbReference type="SUPFAM" id="SSF49464">
    <property type="entry name" value="Carboxypeptidase regulatory domain-like"/>
    <property type="match status" value="1"/>
</dbReference>
<evidence type="ECO:0000259" key="3">
    <source>
        <dbReference type="Pfam" id="PF25183"/>
    </source>
</evidence>
<name>A0A9D7SHK4_9BACT</name>
<reference evidence="4" key="1">
    <citation type="submission" date="2020-10" db="EMBL/GenBank/DDBJ databases">
        <title>Connecting structure to function with the recovery of over 1000 high-quality activated sludge metagenome-assembled genomes encoding full-length rRNA genes using long-read sequencing.</title>
        <authorList>
            <person name="Singleton C.M."/>
            <person name="Petriglieri F."/>
            <person name="Kristensen J.M."/>
            <person name="Kirkegaard R.H."/>
            <person name="Michaelsen T.Y."/>
            <person name="Andersen M.H."/>
            <person name="Karst S.M."/>
            <person name="Dueholm M.S."/>
            <person name="Nielsen P.H."/>
            <person name="Albertsen M."/>
        </authorList>
    </citation>
    <scope>NUCLEOTIDE SEQUENCE</scope>
    <source>
        <strain evidence="4">Skiv_18-Q3-R9-52_MAXAC.067</strain>
    </source>
</reference>